<gene>
    <name evidence="2" type="primary">nad6</name>
</gene>
<dbReference type="EMBL" id="AB731760">
    <property type="protein sequence ID" value="BAN15664.1"/>
    <property type="molecule type" value="Genomic_DNA"/>
</dbReference>
<evidence type="ECO:0000313" key="2">
    <source>
        <dbReference type="EMBL" id="BAN15664.1"/>
    </source>
</evidence>
<feature type="transmembrane region" description="Helical" evidence="1">
    <location>
        <begin position="84"/>
        <end position="105"/>
    </location>
</feature>
<keyword evidence="2" id="KW-0496">Mitochondrion</keyword>
<keyword evidence="1" id="KW-0472">Membrane</keyword>
<sequence>MLLELLFGAYLFNSIIFSISSSCIIYCLLLVLNAMLSGLICYVIYGYSWYTLLFCLIYIGGVYISFIFVSVFSPNSSYVANLNIWLCGVGLLFVVILGLMGYYSLVSVEFSEYLCTSSEISMYICFGFTLMFGLLVLSLVFSCKLNFYR</sequence>
<keyword evidence="1" id="KW-1133">Transmembrane helix</keyword>
<keyword evidence="1" id="KW-0812">Transmembrane</keyword>
<feature type="transmembrane region" description="Helical" evidence="1">
    <location>
        <begin position="51"/>
        <end position="72"/>
    </location>
</feature>
<evidence type="ECO:0000256" key="1">
    <source>
        <dbReference type="SAM" id="Phobius"/>
    </source>
</evidence>
<organism evidence="2">
    <name type="scientific">Hydatigera parva</name>
    <dbReference type="NCBI Taxonomy" id="1434711"/>
    <lineage>
        <taxon>Eukaryota</taxon>
        <taxon>Metazoa</taxon>
        <taxon>Spiralia</taxon>
        <taxon>Lophotrochozoa</taxon>
        <taxon>Platyhelminthes</taxon>
        <taxon>Cestoda</taxon>
        <taxon>Eucestoda</taxon>
        <taxon>Cyclophyllidea</taxon>
        <taxon>Taeniidae</taxon>
        <taxon>Hydatigera</taxon>
    </lineage>
</organism>
<protein>
    <submittedName>
        <fullName evidence="2">NADH dehydrogenase subunit 6</fullName>
    </submittedName>
</protein>
<dbReference type="AlphaFoldDB" id="N0DMK6"/>
<reference evidence="2" key="1">
    <citation type="journal article" date="2013" name="Int. J. Parasitol.">
        <title>Molecular phylogeny of the genus Taenia (Cestoda: Taeniidae): Proposals for the resurrection of Hydatigera Lamarck, 1816 and the creation of a new genus Versteria.</title>
        <authorList>
            <person name="Nakao M."/>
            <person name="Lavikainen A."/>
            <person name="Iwaki T."/>
            <person name="Haukisalmi V."/>
            <person name="Konyaev S."/>
            <person name="Oku Y."/>
            <person name="Okamoto M."/>
            <person name="Ito A."/>
        </authorList>
    </citation>
    <scope>NUCLEOTIDE SEQUENCE</scope>
    <source>
        <strain evidence="2">TpaSp</strain>
    </source>
</reference>
<proteinExistence type="predicted"/>
<accession>N0DMK6</accession>
<geneLocation type="mitochondrion" evidence="2"/>
<name>N0DMK6_9CEST</name>
<feature type="transmembrane region" description="Helical" evidence="1">
    <location>
        <begin position="12"/>
        <end position="45"/>
    </location>
</feature>
<feature type="transmembrane region" description="Helical" evidence="1">
    <location>
        <begin position="120"/>
        <end position="141"/>
    </location>
</feature>